<reference evidence="3 4" key="1">
    <citation type="journal article" date="2020" name="Syst. Appl. Microbiol.">
        <title>Alienimonas chondri sp. nov., a novel planctomycete isolated from the biofilm of the red alga Chondrus crispus.</title>
        <authorList>
            <person name="Vitorino I."/>
            <person name="Albuquerque L."/>
            <person name="Wiegand S."/>
            <person name="Kallscheuer N."/>
            <person name="da Costa M.S."/>
            <person name="Lobo-da-Cunha A."/>
            <person name="Jogler C."/>
            <person name="Lage O.M."/>
        </authorList>
    </citation>
    <scope>NUCLEOTIDE SEQUENCE [LARGE SCALE GENOMIC DNA]</scope>
    <source>
        <strain evidence="3 4">LzC2</strain>
    </source>
</reference>
<feature type="region of interest" description="Disordered" evidence="1">
    <location>
        <begin position="1"/>
        <end position="25"/>
    </location>
</feature>
<name>A0ABX1VIW1_9PLAN</name>
<evidence type="ECO:0000313" key="3">
    <source>
        <dbReference type="EMBL" id="NNJ27218.1"/>
    </source>
</evidence>
<evidence type="ECO:0000256" key="1">
    <source>
        <dbReference type="SAM" id="MobiDB-lite"/>
    </source>
</evidence>
<gene>
    <name evidence="3" type="ORF">LzC2_33190</name>
</gene>
<keyword evidence="2" id="KW-0812">Transmembrane</keyword>
<keyword evidence="2" id="KW-1133">Transmembrane helix</keyword>
<accession>A0ABX1VIW1</accession>
<keyword evidence="2" id="KW-0472">Membrane</keyword>
<dbReference type="RefSeq" id="WP_171189030.1">
    <property type="nucleotide sequence ID" value="NZ_WTPX01000130.1"/>
</dbReference>
<keyword evidence="4" id="KW-1185">Reference proteome</keyword>
<evidence type="ECO:0000313" key="4">
    <source>
        <dbReference type="Proteomes" id="UP000609651"/>
    </source>
</evidence>
<protein>
    <submittedName>
        <fullName evidence="3">Uncharacterized protein</fullName>
    </submittedName>
</protein>
<organism evidence="3 4">
    <name type="scientific">Alienimonas chondri</name>
    <dbReference type="NCBI Taxonomy" id="2681879"/>
    <lineage>
        <taxon>Bacteria</taxon>
        <taxon>Pseudomonadati</taxon>
        <taxon>Planctomycetota</taxon>
        <taxon>Planctomycetia</taxon>
        <taxon>Planctomycetales</taxon>
        <taxon>Planctomycetaceae</taxon>
        <taxon>Alienimonas</taxon>
    </lineage>
</organism>
<dbReference type="EMBL" id="WTPX01000130">
    <property type="protein sequence ID" value="NNJ27218.1"/>
    <property type="molecule type" value="Genomic_DNA"/>
</dbReference>
<evidence type="ECO:0000256" key="2">
    <source>
        <dbReference type="SAM" id="Phobius"/>
    </source>
</evidence>
<comment type="caution">
    <text evidence="3">The sequence shown here is derived from an EMBL/GenBank/DDBJ whole genome shotgun (WGS) entry which is preliminary data.</text>
</comment>
<proteinExistence type="predicted"/>
<dbReference type="Proteomes" id="UP000609651">
    <property type="component" value="Unassembled WGS sequence"/>
</dbReference>
<feature type="transmembrane region" description="Helical" evidence="2">
    <location>
        <begin position="37"/>
        <end position="58"/>
    </location>
</feature>
<sequence length="182" mass="19136">MSVPPVRSGGFQPPGEDVRGESAAGSRRYETSSALRWLWPAIIVVALVWAIALGTLAATRANPPTLNRVQFARADALALVEVRQYSRSGMRGEIKEAVPGGRGPVPAELETGSPVVILGFAEDLAETGTLAAAPVRRVGDGWEIAEAPEGLPRLVYPVANPGDWSDLKAAAAALSAGRDPYR</sequence>